<dbReference type="EMBL" id="KV417310">
    <property type="protein sequence ID" value="KZO92463.1"/>
    <property type="molecule type" value="Genomic_DNA"/>
</dbReference>
<dbReference type="InterPro" id="IPR011598">
    <property type="entry name" value="bHLH_dom"/>
</dbReference>
<dbReference type="PROSITE" id="PS50888">
    <property type="entry name" value="BHLH"/>
    <property type="match status" value="1"/>
</dbReference>
<dbReference type="PANTHER" id="PTHR47787:SF1">
    <property type="entry name" value="CENTROMERE-BINDING PROTEIN 1"/>
    <property type="match status" value="1"/>
</dbReference>
<evidence type="ECO:0000256" key="2">
    <source>
        <dbReference type="ARBA" id="ARBA00023242"/>
    </source>
</evidence>
<feature type="region of interest" description="Disordered" evidence="3">
    <location>
        <begin position="285"/>
        <end position="320"/>
    </location>
</feature>
<dbReference type="Pfam" id="PF00010">
    <property type="entry name" value="HLH"/>
    <property type="match status" value="1"/>
</dbReference>
<evidence type="ECO:0000256" key="3">
    <source>
        <dbReference type="SAM" id="MobiDB-lite"/>
    </source>
</evidence>
<organism evidence="5 6">
    <name type="scientific">Calocera viscosa (strain TUFC12733)</name>
    <dbReference type="NCBI Taxonomy" id="1330018"/>
    <lineage>
        <taxon>Eukaryota</taxon>
        <taxon>Fungi</taxon>
        <taxon>Dikarya</taxon>
        <taxon>Basidiomycota</taxon>
        <taxon>Agaricomycotina</taxon>
        <taxon>Dacrymycetes</taxon>
        <taxon>Dacrymycetales</taxon>
        <taxon>Dacrymycetaceae</taxon>
        <taxon>Calocera</taxon>
    </lineage>
</organism>
<dbReference type="Proteomes" id="UP000076738">
    <property type="component" value="Unassembled WGS sequence"/>
</dbReference>
<dbReference type="Gene3D" id="4.10.280.10">
    <property type="entry name" value="Helix-loop-helix DNA-binding domain"/>
    <property type="match status" value="1"/>
</dbReference>
<feature type="domain" description="BHLH" evidence="4">
    <location>
        <begin position="180"/>
        <end position="228"/>
    </location>
</feature>
<dbReference type="AlphaFoldDB" id="A0A167IAW4"/>
<accession>A0A167IAW4</accession>
<dbReference type="SUPFAM" id="SSF47459">
    <property type="entry name" value="HLH, helix-loop-helix DNA-binding domain"/>
    <property type="match status" value="1"/>
</dbReference>
<sequence>MSTLSIDPGLDAPPARASRSPTRSRSRGPAPAASNPSNGNPNGTSSTVPPPTLGSVEHILHQLAAVDEHADADKQRQAAQVLTKALQTGQRFETPLGTLGHEQILQLLAQLPGAVSRPAEGIDGGPPLPPPPAPAHAHTPSNPPRTPGNEHSSPEFDDSPVSPDTGRKKPQQGSEEWARQRKDNHKEVERRRRGNINDGITELSRIVPNGEKNKGAVLQRAVQYIHQLKENEARNIEKWTLEKLLMDQAMGDLQAQLEETRKRWEGEREERERLARRAEELEARLEALGGREGSEESEGVLGKRGREGKEGGEGKRQRVS</sequence>
<feature type="compositionally biased region" description="Basic and acidic residues" evidence="3">
    <location>
        <begin position="304"/>
        <end position="320"/>
    </location>
</feature>
<dbReference type="InterPro" id="IPR047206">
    <property type="entry name" value="bHLHzip_scCBP1-like"/>
</dbReference>
<evidence type="ECO:0000313" key="5">
    <source>
        <dbReference type="EMBL" id="KZO92463.1"/>
    </source>
</evidence>
<dbReference type="PANTHER" id="PTHR47787">
    <property type="entry name" value="CENTROMERE-BINDING PROTEIN 1"/>
    <property type="match status" value="1"/>
</dbReference>
<feature type="region of interest" description="Disordered" evidence="3">
    <location>
        <begin position="116"/>
        <end position="198"/>
    </location>
</feature>
<evidence type="ECO:0000256" key="1">
    <source>
        <dbReference type="ARBA" id="ARBA00023125"/>
    </source>
</evidence>
<dbReference type="STRING" id="1330018.A0A167IAW4"/>
<dbReference type="InterPro" id="IPR036638">
    <property type="entry name" value="HLH_DNA-bd_sf"/>
</dbReference>
<reference evidence="5 6" key="1">
    <citation type="journal article" date="2016" name="Mol. Biol. Evol.">
        <title>Comparative Genomics of Early-Diverging Mushroom-Forming Fungi Provides Insights into the Origins of Lignocellulose Decay Capabilities.</title>
        <authorList>
            <person name="Nagy L.G."/>
            <person name="Riley R."/>
            <person name="Tritt A."/>
            <person name="Adam C."/>
            <person name="Daum C."/>
            <person name="Floudas D."/>
            <person name="Sun H."/>
            <person name="Yadav J.S."/>
            <person name="Pangilinan J."/>
            <person name="Larsson K.H."/>
            <person name="Matsuura K."/>
            <person name="Barry K."/>
            <person name="Labutti K."/>
            <person name="Kuo R."/>
            <person name="Ohm R.A."/>
            <person name="Bhattacharya S.S."/>
            <person name="Shirouzu T."/>
            <person name="Yoshinaga Y."/>
            <person name="Martin F.M."/>
            <person name="Grigoriev I.V."/>
            <person name="Hibbett D.S."/>
        </authorList>
    </citation>
    <scope>NUCLEOTIDE SEQUENCE [LARGE SCALE GENOMIC DNA]</scope>
    <source>
        <strain evidence="5 6">TUFC12733</strain>
    </source>
</reference>
<feature type="region of interest" description="Disordered" evidence="3">
    <location>
        <begin position="1"/>
        <end position="54"/>
    </location>
</feature>
<gene>
    <name evidence="5" type="ORF">CALVIDRAFT_504287</name>
</gene>
<dbReference type="GO" id="GO:0003677">
    <property type="term" value="F:DNA binding"/>
    <property type="evidence" value="ECO:0007669"/>
    <property type="project" value="UniProtKB-KW"/>
</dbReference>
<evidence type="ECO:0000313" key="6">
    <source>
        <dbReference type="Proteomes" id="UP000076738"/>
    </source>
</evidence>
<keyword evidence="6" id="KW-1185">Reference proteome</keyword>
<dbReference type="GO" id="GO:0046983">
    <property type="term" value="F:protein dimerization activity"/>
    <property type="evidence" value="ECO:0007669"/>
    <property type="project" value="InterPro"/>
</dbReference>
<name>A0A167IAW4_CALVF</name>
<dbReference type="GO" id="GO:0005634">
    <property type="term" value="C:nucleus"/>
    <property type="evidence" value="ECO:0007669"/>
    <property type="project" value="TreeGrafter"/>
</dbReference>
<dbReference type="OrthoDB" id="71302at2759"/>
<keyword evidence="2" id="KW-0539">Nucleus</keyword>
<dbReference type="SMART" id="SM00353">
    <property type="entry name" value="HLH"/>
    <property type="match status" value="1"/>
</dbReference>
<keyword evidence="1" id="KW-0238">DNA-binding</keyword>
<feature type="compositionally biased region" description="Low complexity" evidence="3">
    <location>
        <begin position="12"/>
        <end position="47"/>
    </location>
</feature>
<dbReference type="GO" id="GO:0003700">
    <property type="term" value="F:DNA-binding transcription factor activity"/>
    <property type="evidence" value="ECO:0007669"/>
    <property type="project" value="InterPro"/>
</dbReference>
<feature type="compositionally biased region" description="Basic and acidic residues" evidence="3">
    <location>
        <begin position="176"/>
        <end position="190"/>
    </location>
</feature>
<proteinExistence type="predicted"/>
<dbReference type="CDD" id="cd11398">
    <property type="entry name" value="bHLHzip_scCBP1"/>
    <property type="match status" value="1"/>
</dbReference>
<evidence type="ECO:0000259" key="4">
    <source>
        <dbReference type="PROSITE" id="PS50888"/>
    </source>
</evidence>
<protein>
    <recommendedName>
        <fullName evidence="4">BHLH domain-containing protein</fullName>
    </recommendedName>
</protein>